<dbReference type="eggNOG" id="ENOG502S7SN">
    <property type="taxonomic scope" value="Eukaryota"/>
</dbReference>
<gene>
    <name evidence="2" type="ORF">NEMVEDRAFT_v1g239517</name>
</gene>
<dbReference type="Gene3D" id="2.10.110.10">
    <property type="entry name" value="Cysteine Rich Protein"/>
    <property type="match status" value="1"/>
</dbReference>
<dbReference type="KEGG" id="nve:5519169"/>
<dbReference type="Proteomes" id="UP000001593">
    <property type="component" value="Unassembled WGS sequence"/>
</dbReference>
<reference evidence="2 3" key="1">
    <citation type="journal article" date="2007" name="Science">
        <title>Sea anemone genome reveals ancestral eumetazoan gene repertoire and genomic organization.</title>
        <authorList>
            <person name="Putnam N.H."/>
            <person name="Srivastava M."/>
            <person name="Hellsten U."/>
            <person name="Dirks B."/>
            <person name="Chapman J."/>
            <person name="Salamov A."/>
            <person name="Terry A."/>
            <person name="Shapiro H."/>
            <person name="Lindquist E."/>
            <person name="Kapitonov V.V."/>
            <person name="Jurka J."/>
            <person name="Genikhovich G."/>
            <person name="Grigoriev I.V."/>
            <person name="Lucas S.M."/>
            <person name="Steele R.E."/>
            <person name="Finnerty J.R."/>
            <person name="Technau U."/>
            <person name="Martindale M.Q."/>
            <person name="Rokhsar D.S."/>
        </authorList>
    </citation>
    <scope>NUCLEOTIDE SEQUENCE [LARGE SCALE GENOMIC DNA]</scope>
    <source>
        <strain evidence="3">CH2 X CH6</strain>
    </source>
</reference>
<evidence type="ECO:0000313" key="2">
    <source>
        <dbReference type="EMBL" id="EDO47004.1"/>
    </source>
</evidence>
<feature type="compositionally biased region" description="Low complexity" evidence="1">
    <location>
        <begin position="1"/>
        <end position="13"/>
    </location>
</feature>
<protein>
    <submittedName>
        <fullName evidence="2">Uncharacterized protein</fullName>
    </submittedName>
</protein>
<name>A7RN44_NEMVE</name>
<feature type="region of interest" description="Disordered" evidence="1">
    <location>
        <begin position="59"/>
        <end position="83"/>
    </location>
</feature>
<evidence type="ECO:0000313" key="3">
    <source>
        <dbReference type="Proteomes" id="UP000001593"/>
    </source>
</evidence>
<feature type="region of interest" description="Disordered" evidence="1">
    <location>
        <begin position="1"/>
        <end position="20"/>
    </location>
</feature>
<proteinExistence type="predicted"/>
<organism evidence="2 3">
    <name type="scientific">Nematostella vectensis</name>
    <name type="common">Starlet sea anemone</name>
    <dbReference type="NCBI Taxonomy" id="45351"/>
    <lineage>
        <taxon>Eukaryota</taxon>
        <taxon>Metazoa</taxon>
        <taxon>Cnidaria</taxon>
        <taxon>Anthozoa</taxon>
        <taxon>Hexacorallia</taxon>
        <taxon>Actiniaria</taxon>
        <taxon>Edwardsiidae</taxon>
        <taxon>Nematostella</taxon>
    </lineage>
</organism>
<dbReference type="InParanoid" id="A7RN44"/>
<evidence type="ECO:0000256" key="1">
    <source>
        <dbReference type="SAM" id="MobiDB-lite"/>
    </source>
</evidence>
<dbReference type="PhylomeDB" id="A7RN44"/>
<dbReference type="OMA" id="HCCFALI"/>
<dbReference type="CDD" id="cd14270">
    <property type="entry name" value="UBA"/>
    <property type="match status" value="1"/>
</dbReference>
<sequence length="242" mass="27348">MMSFFSKLKMSKSGNSKETESSLYELVNQMGYPKDVAESELKKCNNDLSLAKKRLVEKYGNSSSSMPPAYSNEPPPPYSEKATEPVASSNVLLYVKQEKTDLLKDLQTSFPQQEERCCSCFDIICPDPDEGFTGESVWQGQKAYHTECYLKNKGPRCEHCCFALIAFPSKGLSGRWGIYSGKKYHEECYTLYAGPRCSSCCDVIAPNPDEGYSGRCQEDNNKLYHEECFTKKNLAEYKAKYS</sequence>
<dbReference type="EMBL" id="DS469522">
    <property type="protein sequence ID" value="EDO47004.1"/>
    <property type="molecule type" value="Genomic_DNA"/>
</dbReference>
<keyword evidence="3" id="KW-1185">Reference proteome</keyword>
<dbReference type="OrthoDB" id="5945546at2759"/>
<dbReference type="HOGENOM" id="CLU_1148399_0_0_1"/>
<accession>A7RN44</accession>
<dbReference type="AlphaFoldDB" id="A7RN44"/>